<feature type="signal peptide" evidence="4">
    <location>
        <begin position="1"/>
        <end position="22"/>
    </location>
</feature>
<dbReference type="InterPro" id="IPR000845">
    <property type="entry name" value="Nucleoside_phosphorylase_d"/>
</dbReference>
<dbReference type="PANTHER" id="PTHR42679:SF2">
    <property type="entry name" value="S-METHYL-5'-THIOADENOSINE PHOSPHORYLASE"/>
    <property type="match status" value="1"/>
</dbReference>
<name>A0A7X1B7L5_9BACT</name>
<dbReference type="EMBL" id="JACHVC010000012">
    <property type="protein sequence ID" value="MBC2607037.1"/>
    <property type="molecule type" value="Genomic_DNA"/>
</dbReference>
<feature type="chain" id="PRO_5030964608" description="Nucleoside phosphorylase domain-containing protein" evidence="4">
    <location>
        <begin position="23"/>
        <end position="317"/>
    </location>
</feature>
<dbReference type="Proteomes" id="UP000526501">
    <property type="component" value="Unassembled WGS sequence"/>
</dbReference>
<evidence type="ECO:0000313" key="7">
    <source>
        <dbReference type="Proteomes" id="UP000526501"/>
    </source>
</evidence>
<dbReference type="PANTHER" id="PTHR42679">
    <property type="entry name" value="S-METHYL-5'-THIOADENOSINE PHOSPHORYLASE"/>
    <property type="match status" value="1"/>
</dbReference>
<evidence type="ECO:0000313" key="6">
    <source>
        <dbReference type="EMBL" id="MBC2607037.1"/>
    </source>
</evidence>
<evidence type="ECO:0000256" key="2">
    <source>
        <dbReference type="ARBA" id="ARBA00022679"/>
    </source>
</evidence>
<sequence length="317" mass="34620">MFKSLVLILMTTLASSSLFGQAPEPPNGEKVYIAVVGGTTFGTPLEFAEGLAEDEGSFSFETKAGPSPVIYRKRYKGTPFYYIPIYGLMDKTAGESDDMYHVRTWTSLYELGVTHAIGGATSGGIDPELDFDDIVFIDDFIEWRAERPNDVLAASGHSRPGIFPNFEIPLSPSVRSILIDEAKKQKAANGYEGKLRETGTFVQFAPGRFESPAEIKAMRKLGGELTSMNQATCIIYARQFGIRYGSICSISNPAVGVRPFTFEQMQTSVQNIAAFAIPVVLETISRIPEEAMDPEPSSTGDPFEGNYLDPDGETTDV</sequence>
<feature type="domain" description="Nucleoside phosphorylase" evidence="5">
    <location>
        <begin position="109"/>
        <end position="282"/>
    </location>
</feature>
<protein>
    <recommendedName>
        <fullName evidence="5">Nucleoside phosphorylase domain-containing protein</fullName>
    </recommendedName>
</protein>
<reference evidence="6 7" key="1">
    <citation type="submission" date="2020-07" db="EMBL/GenBank/DDBJ databases">
        <authorList>
            <person name="Feng X."/>
        </authorList>
    </citation>
    <scope>NUCLEOTIDE SEQUENCE [LARGE SCALE GENOMIC DNA]</scope>
    <source>
        <strain evidence="6 7">JCM23202</strain>
    </source>
</reference>
<gene>
    <name evidence="6" type="ORF">H5P27_13365</name>
</gene>
<evidence type="ECO:0000256" key="4">
    <source>
        <dbReference type="SAM" id="SignalP"/>
    </source>
</evidence>
<keyword evidence="1" id="KW-0328">Glycosyltransferase</keyword>
<dbReference type="InterPro" id="IPR010044">
    <property type="entry name" value="MTAP"/>
</dbReference>
<evidence type="ECO:0000256" key="3">
    <source>
        <dbReference type="SAM" id="MobiDB-lite"/>
    </source>
</evidence>
<dbReference type="SUPFAM" id="SSF53167">
    <property type="entry name" value="Purine and uridine phosphorylases"/>
    <property type="match status" value="1"/>
</dbReference>
<evidence type="ECO:0000256" key="1">
    <source>
        <dbReference type="ARBA" id="ARBA00022676"/>
    </source>
</evidence>
<keyword evidence="4" id="KW-0732">Signal</keyword>
<dbReference type="Pfam" id="PF01048">
    <property type="entry name" value="PNP_UDP_1"/>
    <property type="match status" value="1"/>
</dbReference>
<dbReference type="GO" id="GO:0017061">
    <property type="term" value="F:S-methyl-5-thioadenosine phosphorylase activity"/>
    <property type="evidence" value="ECO:0007669"/>
    <property type="project" value="InterPro"/>
</dbReference>
<proteinExistence type="predicted"/>
<comment type="caution">
    <text evidence="6">The sequence shown here is derived from an EMBL/GenBank/DDBJ whole genome shotgun (WGS) entry which is preliminary data.</text>
</comment>
<keyword evidence="7" id="KW-1185">Reference proteome</keyword>
<dbReference type="InterPro" id="IPR035994">
    <property type="entry name" value="Nucleoside_phosphorylase_sf"/>
</dbReference>
<keyword evidence="2" id="KW-0808">Transferase</keyword>
<dbReference type="AlphaFoldDB" id="A0A7X1B7L5"/>
<evidence type="ECO:0000259" key="5">
    <source>
        <dbReference type="Pfam" id="PF01048"/>
    </source>
</evidence>
<accession>A0A7X1B7L5</accession>
<organism evidence="6 7">
    <name type="scientific">Pelagicoccus albus</name>
    <dbReference type="NCBI Taxonomy" id="415222"/>
    <lineage>
        <taxon>Bacteria</taxon>
        <taxon>Pseudomonadati</taxon>
        <taxon>Verrucomicrobiota</taxon>
        <taxon>Opitutia</taxon>
        <taxon>Puniceicoccales</taxon>
        <taxon>Pelagicoccaceae</taxon>
        <taxon>Pelagicoccus</taxon>
    </lineage>
</organism>
<dbReference type="GO" id="GO:0005829">
    <property type="term" value="C:cytosol"/>
    <property type="evidence" value="ECO:0007669"/>
    <property type="project" value="TreeGrafter"/>
</dbReference>
<dbReference type="Gene3D" id="3.40.50.1580">
    <property type="entry name" value="Nucleoside phosphorylase domain"/>
    <property type="match status" value="1"/>
</dbReference>
<dbReference type="GO" id="GO:0019509">
    <property type="term" value="P:L-methionine salvage from methylthioadenosine"/>
    <property type="evidence" value="ECO:0007669"/>
    <property type="project" value="TreeGrafter"/>
</dbReference>
<dbReference type="RefSeq" id="WP_185660901.1">
    <property type="nucleotide sequence ID" value="NZ_CAWPOO010000012.1"/>
</dbReference>
<feature type="region of interest" description="Disordered" evidence="3">
    <location>
        <begin position="289"/>
        <end position="317"/>
    </location>
</feature>
<dbReference type="GO" id="GO:0009116">
    <property type="term" value="P:nucleoside metabolic process"/>
    <property type="evidence" value="ECO:0007669"/>
    <property type="project" value="InterPro"/>
</dbReference>